<evidence type="ECO:0000313" key="2">
    <source>
        <dbReference type="EMBL" id="MCW1916086.1"/>
    </source>
</evidence>
<keyword evidence="3" id="KW-1185">Reference proteome</keyword>
<dbReference type="InterPro" id="IPR029052">
    <property type="entry name" value="Metallo-depent_PP-like"/>
</dbReference>
<dbReference type="EMBL" id="JAPDDR010000012">
    <property type="protein sequence ID" value="MCW1916086.1"/>
    <property type="molecule type" value="Genomic_DNA"/>
</dbReference>
<evidence type="ECO:0000313" key="3">
    <source>
        <dbReference type="Proteomes" id="UP001165653"/>
    </source>
</evidence>
<reference evidence="2" key="1">
    <citation type="submission" date="2022-10" db="EMBL/GenBank/DDBJ databases">
        <title>Luteolibacter sp. GHJ8, whole genome shotgun sequencing project.</title>
        <authorList>
            <person name="Zhao G."/>
            <person name="Shen L."/>
        </authorList>
    </citation>
    <scope>NUCLEOTIDE SEQUENCE</scope>
    <source>
        <strain evidence="2">GHJ8</strain>
    </source>
</reference>
<comment type="caution">
    <text evidence="2">The sequence shown here is derived from an EMBL/GenBank/DDBJ whole genome shotgun (WGS) entry which is preliminary data.</text>
</comment>
<dbReference type="RefSeq" id="WP_264515653.1">
    <property type="nucleotide sequence ID" value="NZ_JAPDDR010000012.1"/>
</dbReference>
<dbReference type="InterPro" id="IPR004843">
    <property type="entry name" value="Calcineurin-like_PHP"/>
</dbReference>
<accession>A0ABT3G8A6</accession>
<feature type="domain" description="Calcineurin-like phosphoesterase" evidence="1">
    <location>
        <begin position="5"/>
        <end position="205"/>
    </location>
</feature>
<name>A0ABT3G8A6_9BACT</name>
<proteinExistence type="predicted"/>
<protein>
    <submittedName>
        <fullName evidence="2">Metallophosphoesterase</fullName>
    </submittedName>
</protein>
<dbReference type="Proteomes" id="UP001165653">
    <property type="component" value="Unassembled WGS sequence"/>
</dbReference>
<sequence>MRQGLVISDLHLFSPRSNGEDQLRRIKRHLERIDTLVLNGDTFDFRWSMYPSEGASIRAALLWLERLSVQFDGRRVHYIFGNHDRLRTFRSQAEDLGRMCRPLNFHSETIRLGHSLFLPGDCASPQMSGERLAAHRDAWSRDRPCGPIGSGLYAIAASTGVGKLFSQQQFPRGVTVRRVSRHLDGFSPDWRVGTVDCFFGHTHVPFSNHVEGGVRFHNTGSAIRGMGFKPLFFEY</sequence>
<gene>
    <name evidence="2" type="ORF">OJ996_21030</name>
</gene>
<dbReference type="Pfam" id="PF00149">
    <property type="entry name" value="Metallophos"/>
    <property type="match status" value="1"/>
</dbReference>
<organism evidence="2 3">
    <name type="scientific">Luteolibacter rhizosphaerae</name>
    <dbReference type="NCBI Taxonomy" id="2989719"/>
    <lineage>
        <taxon>Bacteria</taxon>
        <taxon>Pseudomonadati</taxon>
        <taxon>Verrucomicrobiota</taxon>
        <taxon>Verrucomicrobiia</taxon>
        <taxon>Verrucomicrobiales</taxon>
        <taxon>Verrucomicrobiaceae</taxon>
        <taxon>Luteolibacter</taxon>
    </lineage>
</organism>
<dbReference type="SUPFAM" id="SSF56300">
    <property type="entry name" value="Metallo-dependent phosphatases"/>
    <property type="match status" value="1"/>
</dbReference>
<evidence type="ECO:0000259" key="1">
    <source>
        <dbReference type="Pfam" id="PF00149"/>
    </source>
</evidence>
<dbReference type="Gene3D" id="3.60.21.10">
    <property type="match status" value="1"/>
</dbReference>